<dbReference type="InterPro" id="IPR005467">
    <property type="entry name" value="His_kinase_dom"/>
</dbReference>
<dbReference type="Pfam" id="PF00989">
    <property type="entry name" value="PAS"/>
    <property type="match status" value="1"/>
</dbReference>
<dbReference type="SUPFAM" id="SSF55785">
    <property type="entry name" value="PYP-like sensor domain (PAS domain)"/>
    <property type="match status" value="5"/>
</dbReference>
<feature type="domain" description="PAC" evidence="9">
    <location>
        <begin position="212"/>
        <end position="264"/>
    </location>
</feature>
<comment type="catalytic activity">
    <reaction evidence="1">
        <text>ATP + protein L-histidine = ADP + protein N-phospho-L-histidine.</text>
        <dbReference type="EC" id="2.7.13.3"/>
    </reaction>
</comment>
<feature type="domain" description="PAC" evidence="9">
    <location>
        <begin position="646"/>
        <end position="698"/>
    </location>
</feature>
<evidence type="ECO:0000256" key="2">
    <source>
        <dbReference type="ARBA" id="ARBA00012438"/>
    </source>
</evidence>
<dbReference type="InterPro" id="IPR013767">
    <property type="entry name" value="PAS_fold"/>
</dbReference>
<evidence type="ECO:0000256" key="1">
    <source>
        <dbReference type="ARBA" id="ARBA00000085"/>
    </source>
</evidence>
<evidence type="ECO:0000259" key="8">
    <source>
        <dbReference type="PROSITE" id="PS50112"/>
    </source>
</evidence>
<feature type="coiled-coil region" evidence="6">
    <location>
        <begin position="389"/>
        <end position="448"/>
    </location>
</feature>
<dbReference type="InterPro" id="IPR036890">
    <property type="entry name" value="HATPase_C_sf"/>
</dbReference>
<dbReference type="Pfam" id="PF02518">
    <property type="entry name" value="HATPase_c"/>
    <property type="match status" value="1"/>
</dbReference>
<name>A0ABV6L592_9SPHI</name>
<dbReference type="InterPro" id="IPR003661">
    <property type="entry name" value="HisK_dim/P_dom"/>
</dbReference>
<feature type="domain" description="PAC" evidence="9">
    <location>
        <begin position="346"/>
        <end position="398"/>
    </location>
</feature>
<dbReference type="PROSITE" id="PS50109">
    <property type="entry name" value="HIS_KIN"/>
    <property type="match status" value="1"/>
</dbReference>
<evidence type="ECO:0000313" key="10">
    <source>
        <dbReference type="EMBL" id="MFC0514596.1"/>
    </source>
</evidence>
<dbReference type="PROSITE" id="PS50112">
    <property type="entry name" value="PAS"/>
    <property type="match status" value="2"/>
</dbReference>
<dbReference type="InterPro" id="IPR013655">
    <property type="entry name" value="PAS_fold_3"/>
</dbReference>
<dbReference type="Gene3D" id="3.30.565.10">
    <property type="entry name" value="Histidine kinase-like ATPase, C-terminal domain"/>
    <property type="match status" value="1"/>
</dbReference>
<dbReference type="PANTHER" id="PTHR43304">
    <property type="entry name" value="PHYTOCHROME-LIKE PROTEIN CPH1"/>
    <property type="match status" value="1"/>
</dbReference>
<evidence type="ECO:0000256" key="6">
    <source>
        <dbReference type="SAM" id="Coils"/>
    </source>
</evidence>
<dbReference type="SUPFAM" id="SSF47384">
    <property type="entry name" value="Homodimeric domain of signal transducing histidine kinase"/>
    <property type="match status" value="1"/>
</dbReference>
<feature type="domain" description="PAC" evidence="9">
    <location>
        <begin position="524"/>
        <end position="576"/>
    </location>
</feature>
<dbReference type="SMART" id="SM00387">
    <property type="entry name" value="HATPase_c"/>
    <property type="match status" value="1"/>
</dbReference>
<feature type="domain" description="PAS" evidence="8">
    <location>
        <begin position="448"/>
        <end position="519"/>
    </location>
</feature>
<dbReference type="InterPro" id="IPR035965">
    <property type="entry name" value="PAS-like_dom_sf"/>
</dbReference>
<dbReference type="InterPro" id="IPR000700">
    <property type="entry name" value="PAS-assoc_C"/>
</dbReference>
<dbReference type="CDD" id="cd00075">
    <property type="entry name" value="HATPase"/>
    <property type="match status" value="1"/>
</dbReference>
<evidence type="ECO:0000313" key="11">
    <source>
        <dbReference type="Proteomes" id="UP001589828"/>
    </source>
</evidence>
<feature type="domain" description="Histidine kinase" evidence="7">
    <location>
        <begin position="702"/>
        <end position="918"/>
    </location>
</feature>
<dbReference type="EMBL" id="JBHLTS010000021">
    <property type="protein sequence ID" value="MFC0514596.1"/>
    <property type="molecule type" value="Genomic_DNA"/>
</dbReference>
<dbReference type="CDD" id="cd00082">
    <property type="entry name" value="HisKA"/>
    <property type="match status" value="1"/>
</dbReference>
<comment type="caution">
    <text evidence="10">The sequence shown here is derived from an EMBL/GenBank/DDBJ whole genome shotgun (WGS) entry which is preliminary data.</text>
</comment>
<evidence type="ECO:0000256" key="4">
    <source>
        <dbReference type="ARBA" id="ARBA00022679"/>
    </source>
</evidence>
<dbReference type="PROSITE" id="PS50113">
    <property type="entry name" value="PAC"/>
    <property type="match status" value="4"/>
</dbReference>
<gene>
    <name evidence="10" type="ORF">ACFFGT_10305</name>
</gene>
<keyword evidence="4" id="KW-0808">Transferase</keyword>
<dbReference type="PRINTS" id="PR00344">
    <property type="entry name" value="BCTRLSENSOR"/>
</dbReference>
<organism evidence="10 11">
    <name type="scientific">Mucilaginibacter angelicae</name>
    <dbReference type="NCBI Taxonomy" id="869718"/>
    <lineage>
        <taxon>Bacteria</taxon>
        <taxon>Pseudomonadati</taxon>
        <taxon>Bacteroidota</taxon>
        <taxon>Sphingobacteriia</taxon>
        <taxon>Sphingobacteriales</taxon>
        <taxon>Sphingobacteriaceae</taxon>
        <taxon>Mucilaginibacter</taxon>
    </lineage>
</organism>
<dbReference type="InterPro" id="IPR001610">
    <property type="entry name" value="PAC"/>
</dbReference>
<evidence type="ECO:0000259" key="7">
    <source>
        <dbReference type="PROSITE" id="PS50109"/>
    </source>
</evidence>
<keyword evidence="11" id="KW-1185">Reference proteome</keyword>
<evidence type="ECO:0000256" key="5">
    <source>
        <dbReference type="ARBA" id="ARBA00022777"/>
    </source>
</evidence>
<feature type="domain" description="PAS" evidence="8">
    <location>
        <begin position="573"/>
        <end position="627"/>
    </location>
</feature>
<evidence type="ECO:0000256" key="3">
    <source>
        <dbReference type="ARBA" id="ARBA00022553"/>
    </source>
</evidence>
<dbReference type="Gene3D" id="3.30.450.20">
    <property type="entry name" value="PAS domain"/>
    <property type="match status" value="5"/>
</dbReference>
<dbReference type="Pfam" id="PF08448">
    <property type="entry name" value="PAS_4"/>
    <property type="match status" value="1"/>
</dbReference>
<dbReference type="Gene3D" id="1.10.287.130">
    <property type="match status" value="1"/>
</dbReference>
<dbReference type="Pfam" id="PF13426">
    <property type="entry name" value="PAS_9"/>
    <property type="match status" value="1"/>
</dbReference>
<accession>A0ABV6L592</accession>
<dbReference type="Gene3D" id="2.10.70.100">
    <property type="match status" value="1"/>
</dbReference>
<dbReference type="Proteomes" id="UP001589828">
    <property type="component" value="Unassembled WGS sequence"/>
</dbReference>
<dbReference type="SUPFAM" id="SSF55874">
    <property type="entry name" value="ATPase domain of HSP90 chaperone/DNA topoisomerase II/histidine kinase"/>
    <property type="match status" value="1"/>
</dbReference>
<dbReference type="NCBIfam" id="TIGR00229">
    <property type="entry name" value="sensory_box"/>
    <property type="match status" value="4"/>
</dbReference>
<dbReference type="SMART" id="SM00086">
    <property type="entry name" value="PAC"/>
    <property type="match status" value="4"/>
</dbReference>
<keyword evidence="6" id="KW-0175">Coiled coil</keyword>
<dbReference type="Pfam" id="PF00512">
    <property type="entry name" value="HisKA"/>
    <property type="match status" value="1"/>
</dbReference>
<sequence length="919" mass="104122">MVFEWIMHLQDNEQLYSVVQSAPIGICILDAATFKAELLNDKFMEITGKPQEAIIGKWYWDPFSEAREAYEAALNNVAQTGETFHTDEAELMLVRHGREEMIFVTFVYAAVMNTAGKVTRIAVWAIENTWQAQKRRAIIASEERLRALITASSDVIYSLSADWEVMRELDGRGFLKDTHGPITGWRTRNVHPDDMEMVNATIDEAVRKKQIFQLEHRVLRADGSPGWTFSRAVPVLDDQGDIVEWFGTASDITERKRIENALREAREQADRQKRVYEAITSGTPDLMYVWDLDYHFTYVNSALLAMWGKTWDTAVGKGLRENGYEEWHAAMHEREIDQVRATKKPVRGEVAFPHATLGKRIYDYILIPVLNERGEVEAVAGTTRDITERKLWEEKLAQASEELQAINEEMVAVNEEQAASNEELTVTNEELTAMQQRLETSNHELEASSSRLRMAIESTRLGTWDYDPRSGALYWSKECREVYGLPEDQNPTFATFSEHIHPEDHDWVQRRIQKAIDPETGGHYELSFRIVRFGDGEIRWIKVQGTVYFDQGQAIRFIGTVLDITDIKTAEEQSAKLAAIIQSSDDAIISKTFESVITSWNAAAERIFGYTAGEMIGESIYKLIPEELHYEEPQILARLRAGQRVQHFETKRRTRDGRLIDVSLTISPVKDSRGNIIGLSKIARDITEKKLDETRKSDFIGMVSHELKTPLTSLSAIIQVTNTKLKASGDSFLMNAMEKANQQVKRMTTMINGFLNISRLESGKIHIEKQSFDIGELITDMIDEASLTVGSNQIRFERCPPIEVNADRDKIGSVISNLISNAIKYSPMAAAVEITCTTRDGQVIVSVKDEGMGIKPEDLGKIFDRYYRVEAAQTRHIAGFGIGLYLSSEIIQRHGGKVWAESEPGAGSTFYFSLPLETD</sequence>
<evidence type="ECO:0000259" key="9">
    <source>
        <dbReference type="PROSITE" id="PS50113"/>
    </source>
</evidence>
<dbReference type="InterPro" id="IPR036097">
    <property type="entry name" value="HisK_dim/P_sf"/>
</dbReference>
<dbReference type="CDD" id="cd00130">
    <property type="entry name" value="PAS"/>
    <property type="match status" value="4"/>
</dbReference>
<dbReference type="PANTHER" id="PTHR43304:SF1">
    <property type="entry name" value="PAC DOMAIN-CONTAINING PROTEIN"/>
    <property type="match status" value="1"/>
</dbReference>
<reference evidence="10 11" key="1">
    <citation type="submission" date="2024-09" db="EMBL/GenBank/DDBJ databases">
        <authorList>
            <person name="Sun Q."/>
            <person name="Mori K."/>
        </authorList>
    </citation>
    <scope>NUCLEOTIDE SEQUENCE [LARGE SCALE GENOMIC DNA]</scope>
    <source>
        <strain evidence="10 11">NCAIM B.02415</strain>
    </source>
</reference>
<dbReference type="InterPro" id="IPR013656">
    <property type="entry name" value="PAS_4"/>
</dbReference>
<dbReference type="InterPro" id="IPR052162">
    <property type="entry name" value="Sensor_kinase/Photoreceptor"/>
</dbReference>
<keyword evidence="5" id="KW-0418">Kinase</keyword>
<proteinExistence type="predicted"/>
<dbReference type="EC" id="2.7.13.3" evidence="2"/>
<keyword evidence="3" id="KW-0597">Phosphoprotein</keyword>
<dbReference type="Pfam" id="PF08447">
    <property type="entry name" value="PAS_3"/>
    <property type="match status" value="2"/>
</dbReference>
<dbReference type="SMART" id="SM00091">
    <property type="entry name" value="PAS"/>
    <property type="match status" value="4"/>
</dbReference>
<dbReference type="InterPro" id="IPR000014">
    <property type="entry name" value="PAS"/>
</dbReference>
<dbReference type="InterPro" id="IPR003594">
    <property type="entry name" value="HATPase_dom"/>
</dbReference>
<dbReference type="SMART" id="SM00388">
    <property type="entry name" value="HisKA"/>
    <property type="match status" value="1"/>
</dbReference>
<dbReference type="InterPro" id="IPR004358">
    <property type="entry name" value="Sig_transdc_His_kin-like_C"/>
</dbReference>
<protein>
    <recommendedName>
        <fullName evidence="2">histidine kinase</fullName>
        <ecNumber evidence="2">2.7.13.3</ecNumber>
    </recommendedName>
</protein>